<sequence>MNFPEAIRVIYEKNPLAEVVCQLRFPRVLAIDERLPVDFQSAIATDFPFVESQEIAQLSFGPGDPISNKRLNYVFTTEDKRYAITLNGESLAVSTKAYTEWADFSNFLRQALDALLQNYSVSLFQRIGLRYINVISKKKLGLEDRLWSDLVRRSALGLLAEDDVPIKDVIEINYATAFQLDVGKTVMRTILGTTEQTGDELVLVLDNDFFYDEPIRGAGNVIATCGKFNNIAGRAFRWIVLDDLHEKLEPKNPGEVAT</sequence>
<dbReference type="EMBL" id="PIQN01000005">
    <property type="protein sequence ID" value="PKA44041.1"/>
    <property type="molecule type" value="Genomic_DNA"/>
</dbReference>
<reference evidence="1 2" key="2">
    <citation type="submission" date="2017-12" db="EMBL/GenBank/DDBJ databases">
        <title>Genome sequence of Rhizobium sullae HCNT1 isolated from Sulla coronaria nodules and featuring peculiar denitrification phenotypes.</title>
        <authorList>
            <person name="De Diego-Diaz B."/>
            <person name="Treu L."/>
            <person name="Campanaro S."/>
            <person name="Da Silva Duarte V."/>
            <person name="Basaglia M."/>
            <person name="Favaro L."/>
            <person name="Casella S."/>
            <person name="Squartini A."/>
        </authorList>
    </citation>
    <scope>NUCLEOTIDE SEQUENCE [LARGE SCALE GENOMIC DNA]</scope>
    <source>
        <strain evidence="1 2">HCNT1</strain>
    </source>
</reference>
<dbReference type="InterPro" id="IPR026349">
    <property type="entry name" value="CHP04255"/>
</dbReference>
<reference evidence="1 2" key="1">
    <citation type="submission" date="2017-11" db="EMBL/GenBank/DDBJ databases">
        <authorList>
            <person name="Han C.G."/>
        </authorList>
    </citation>
    <scope>NUCLEOTIDE SEQUENCE [LARGE SCALE GENOMIC DNA]</scope>
    <source>
        <strain evidence="1 2">HCNT1</strain>
    </source>
</reference>
<organism evidence="1 2">
    <name type="scientific">Rhizobium sullae</name>
    <name type="common">Rhizobium hedysari</name>
    <dbReference type="NCBI Taxonomy" id="50338"/>
    <lineage>
        <taxon>Bacteria</taxon>
        <taxon>Pseudomonadati</taxon>
        <taxon>Pseudomonadota</taxon>
        <taxon>Alphaproteobacteria</taxon>
        <taxon>Hyphomicrobiales</taxon>
        <taxon>Rhizobiaceae</taxon>
        <taxon>Rhizobium/Agrobacterium group</taxon>
        <taxon>Rhizobium</taxon>
    </lineage>
</organism>
<dbReference type="RefSeq" id="WP_100770732.1">
    <property type="nucleotide sequence ID" value="NZ_PIQN01000005.1"/>
</dbReference>
<dbReference type="AlphaFoldDB" id="A0A2N0DD65"/>
<proteinExistence type="predicted"/>
<name>A0A2N0DD65_RHISU</name>
<evidence type="ECO:0000313" key="1">
    <source>
        <dbReference type="EMBL" id="PKA44041.1"/>
    </source>
</evidence>
<evidence type="ECO:0008006" key="3">
    <source>
        <dbReference type="Google" id="ProtNLM"/>
    </source>
</evidence>
<evidence type="ECO:0000313" key="2">
    <source>
        <dbReference type="Proteomes" id="UP000232164"/>
    </source>
</evidence>
<gene>
    <name evidence="1" type="ORF">CWR43_06970</name>
</gene>
<comment type="caution">
    <text evidence="1">The sequence shown here is derived from an EMBL/GenBank/DDBJ whole genome shotgun (WGS) entry which is preliminary data.</text>
</comment>
<dbReference type="Proteomes" id="UP000232164">
    <property type="component" value="Unassembled WGS sequence"/>
</dbReference>
<dbReference type="NCBIfam" id="TIGR04255">
    <property type="entry name" value="sporadTIGR04255"/>
    <property type="match status" value="1"/>
</dbReference>
<protein>
    <recommendedName>
        <fullName evidence="3">TIGR04255 family protein</fullName>
    </recommendedName>
</protein>
<accession>A0A2N0DD65</accession>